<protein>
    <submittedName>
        <fullName evidence="3">Uncharacterized protein</fullName>
    </submittedName>
</protein>
<evidence type="ECO:0000313" key="3">
    <source>
        <dbReference type="EMBL" id="MDQ0314514.1"/>
    </source>
</evidence>
<proteinExistence type="predicted"/>
<dbReference type="RefSeq" id="WP_306884291.1">
    <property type="nucleotide sequence ID" value="NZ_JAUSUL010000001.1"/>
</dbReference>
<dbReference type="Proteomes" id="UP001229244">
    <property type="component" value="Unassembled WGS sequence"/>
</dbReference>
<feature type="signal peptide" evidence="2">
    <location>
        <begin position="1"/>
        <end position="20"/>
    </location>
</feature>
<accession>A0AAE3VL52</accession>
<reference evidence="3" key="1">
    <citation type="submission" date="2023-07" db="EMBL/GenBank/DDBJ databases">
        <title>Genomic Encyclopedia of Type Strains, Phase IV (KMG-IV): sequencing the most valuable type-strain genomes for metagenomic binning, comparative biology and taxonomic classification.</title>
        <authorList>
            <person name="Goeker M."/>
        </authorList>
    </citation>
    <scope>NUCLEOTIDE SEQUENCE</scope>
    <source>
        <strain evidence="3">DSM 21202</strain>
    </source>
</reference>
<name>A0AAE3VL52_9HYPH</name>
<comment type="caution">
    <text evidence="3">The sequence shown here is derived from an EMBL/GenBank/DDBJ whole genome shotgun (WGS) entry which is preliminary data.</text>
</comment>
<sequence>MKALLTSVAVVAFTASAALAQSGAQQTQQRTTPTCQQALPQIENLVDQADQAGLNTATAETHVDSAREARSSGEERACIEALVMAQNDILKRADAQRQQQGGTTN</sequence>
<evidence type="ECO:0000256" key="2">
    <source>
        <dbReference type="SAM" id="SignalP"/>
    </source>
</evidence>
<keyword evidence="2" id="KW-0732">Signal</keyword>
<dbReference type="AlphaFoldDB" id="A0AAE3VL52"/>
<feature type="compositionally biased region" description="Basic and acidic residues" evidence="1">
    <location>
        <begin position="61"/>
        <end position="72"/>
    </location>
</feature>
<keyword evidence="4" id="KW-1185">Reference proteome</keyword>
<evidence type="ECO:0000256" key="1">
    <source>
        <dbReference type="SAM" id="MobiDB-lite"/>
    </source>
</evidence>
<dbReference type="EMBL" id="JAUSUL010000001">
    <property type="protein sequence ID" value="MDQ0314514.1"/>
    <property type="molecule type" value="Genomic_DNA"/>
</dbReference>
<evidence type="ECO:0000313" key="4">
    <source>
        <dbReference type="Proteomes" id="UP001229244"/>
    </source>
</evidence>
<gene>
    <name evidence="3" type="ORF">J2S73_000951</name>
</gene>
<feature type="region of interest" description="Disordered" evidence="1">
    <location>
        <begin position="49"/>
        <end position="72"/>
    </location>
</feature>
<feature type="chain" id="PRO_5042093264" evidence="2">
    <location>
        <begin position="21"/>
        <end position="105"/>
    </location>
</feature>
<organism evidence="3 4">
    <name type="scientific">Amorphus orientalis</name>
    <dbReference type="NCBI Taxonomy" id="649198"/>
    <lineage>
        <taxon>Bacteria</taxon>
        <taxon>Pseudomonadati</taxon>
        <taxon>Pseudomonadota</taxon>
        <taxon>Alphaproteobacteria</taxon>
        <taxon>Hyphomicrobiales</taxon>
        <taxon>Amorphaceae</taxon>
        <taxon>Amorphus</taxon>
    </lineage>
</organism>